<reference evidence="1 2" key="1">
    <citation type="submission" date="2020-07" db="EMBL/GenBank/DDBJ databases">
        <title>Sequencing the genomes of 1000 actinobacteria strains.</title>
        <authorList>
            <person name="Klenk H.-P."/>
        </authorList>
    </citation>
    <scope>NUCLEOTIDE SEQUENCE [LARGE SCALE GENOMIC DNA]</scope>
    <source>
        <strain evidence="1 2">DSM 18965</strain>
    </source>
</reference>
<dbReference type="Proteomes" id="UP000516957">
    <property type="component" value="Unassembled WGS sequence"/>
</dbReference>
<dbReference type="AlphaFoldDB" id="A0A7Y9EZX8"/>
<comment type="caution">
    <text evidence="1">The sequence shown here is derived from an EMBL/GenBank/DDBJ whole genome shotgun (WGS) entry which is preliminary data.</text>
</comment>
<organism evidence="1 2">
    <name type="scientific">Nocardioides marinisabuli</name>
    <dbReference type="NCBI Taxonomy" id="419476"/>
    <lineage>
        <taxon>Bacteria</taxon>
        <taxon>Bacillati</taxon>
        <taxon>Actinomycetota</taxon>
        <taxon>Actinomycetes</taxon>
        <taxon>Propionibacteriales</taxon>
        <taxon>Nocardioidaceae</taxon>
        <taxon>Nocardioides</taxon>
    </lineage>
</organism>
<evidence type="ECO:0000313" key="1">
    <source>
        <dbReference type="EMBL" id="NYD57075.1"/>
    </source>
</evidence>
<protein>
    <submittedName>
        <fullName evidence="1">Uncharacterized protein</fullName>
    </submittedName>
</protein>
<evidence type="ECO:0000313" key="2">
    <source>
        <dbReference type="Proteomes" id="UP000516957"/>
    </source>
</evidence>
<keyword evidence="2" id="KW-1185">Reference proteome</keyword>
<dbReference type="RefSeq" id="WP_179614889.1">
    <property type="nucleotide sequence ID" value="NZ_CP059163.1"/>
</dbReference>
<dbReference type="EMBL" id="JACCBE010000001">
    <property type="protein sequence ID" value="NYD57075.1"/>
    <property type="molecule type" value="Genomic_DNA"/>
</dbReference>
<name>A0A7Y9EZX8_9ACTN</name>
<gene>
    <name evidence="1" type="ORF">BKA08_001313</name>
</gene>
<accession>A0A7Y9EZX8</accession>
<sequence>MSYGVLTSKTGHLLVETTTGTGTAASDAALDRFQTVWGSTWVAGRLTLTTLHLTFVPIRVARGAAMLTLDLREVTGVELGGGRVSRAVGVRTAGHVTRLRCHGAPALAQQVADLAMAAGARRRP</sequence>
<proteinExistence type="predicted"/>